<evidence type="ECO:0000256" key="3">
    <source>
        <dbReference type="PIRSR" id="PIRSR640198-1"/>
    </source>
</evidence>
<evidence type="ECO:0000256" key="2">
    <source>
        <dbReference type="ARBA" id="ARBA00023163"/>
    </source>
</evidence>
<dbReference type="InterPro" id="IPR040198">
    <property type="entry name" value="Fido_containing"/>
</dbReference>
<evidence type="ECO:0000259" key="6">
    <source>
        <dbReference type="PROSITE" id="PS51459"/>
    </source>
</evidence>
<dbReference type="InterPro" id="IPR003812">
    <property type="entry name" value="Fido"/>
</dbReference>
<keyword evidence="2" id="KW-0804">Transcription</keyword>
<organism evidence="7 8">
    <name type="scientific">Candidatus Collierbacteria bacterium RIFOXYB1_FULL_49_13</name>
    <dbReference type="NCBI Taxonomy" id="1817728"/>
    <lineage>
        <taxon>Bacteria</taxon>
        <taxon>Candidatus Collieribacteriota</taxon>
    </lineage>
</organism>
<dbReference type="Gene3D" id="1.10.3290.10">
    <property type="entry name" value="Fido-like domain"/>
    <property type="match status" value="1"/>
</dbReference>
<dbReference type="InterPro" id="IPR036388">
    <property type="entry name" value="WH-like_DNA-bd_sf"/>
</dbReference>
<dbReference type="GO" id="GO:0005524">
    <property type="term" value="F:ATP binding"/>
    <property type="evidence" value="ECO:0007669"/>
    <property type="project" value="UniProtKB-KW"/>
</dbReference>
<dbReference type="EMBL" id="MFAM01000002">
    <property type="protein sequence ID" value="OGD80139.1"/>
    <property type="molecule type" value="Genomic_DNA"/>
</dbReference>
<dbReference type="Proteomes" id="UP000176682">
    <property type="component" value="Unassembled WGS sequence"/>
</dbReference>
<dbReference type="PANTHER" id="PTHR13504:SF38">
    <property type="entry name" value="FIDO DOMAIN-CONTAINING PROTEIN"/>
    <property type="match status" value="1"/>
</dbReference>
<name>A0A1F5FKJ3_9BACT</name>
<evidence type="ECO:0000313" key="8">
    <source>
        <dbReference type="Proteomes" id="UP000176682"/>
    </source>
</evidence>
<dbReference type="PANTHER" id="PTHR13504">
    <property type="entry name" value="FIDO DOMAIN-CONTAINING PROTEIN DDB_G0283145"/>
    <property type="match status" value="1"/>
</dbReference>
<dbReference type="Gene3D" id="1.10.10.10">
    <property type="entry name" value="Winged helix-like DNA-binding domain superfamily/Winged helix DNA-binding domain"/>
    <property type="match status" value="1"/>
</dbReference>
<evidence type="ECO:0000313" key="7">
    <source>
        <dbReference type="EMBL" id="OGD80139.1"/>
    </source>
</evidence>
<feature type="domain" description="Fido" evidence="6">
    <location>
        <begin position="122"/>
        <end position="273"/>
    </location>
</feature>
<evidence type="ECO:0000256" key="4">
    <source>
        <dbReference type="PIRSR" id="PIRSR640198-2"/>
    </source>
</evidence>
<feature type="site" description="Important for autoinhibition of adenylyltransferase activity" evidence="5">
    <location>
        <position position="55"/>
    </location>
</feature>
<accession>A0A1F5FKJ3</accession>
<keyword evidence="4" id="KW-0067">ATP-binding</keyword>
<dbReference type="InterPro" id="IPR036597">
    <property type="entry name" value="Fido-like_dom_sf"/>
</dbReference>
<proteinExistence type="predicted"/>
<dbReference type="Pfam" id="PF08220">
    <property type="entry name" value="HTH_DeoR"/>
    <property type="match status" value="1"/>
</dbReference>
<dbReference type="InterPro" id="IPR001034">
    <property type="entry name" value="DeoR_HTH"/>
</dbReference>
<dbReference type="PROSITE" id="PS51459">
    <property type="entry name" value="FIDO"/>
    <property type="match status" value="1"/>
</dbReference>
<feature type="active site" evidence="3">
    <location>
        <position position="208"/>
    </location>
</feature>
<dbReference type="AlphaFoldDB" id="A0A1F5FKJ3"/>
<sequence length="368" mass="41722">MFKPKYLITNKILKNVAVIEAAREMVDNAPLVPAWEAKFREDALMRTVHFGTHVEGNDLTMAETERVVKQDPQRDESAVDVAARAGVTARERDVQEVINYRNVMKYLDQLLAEMKGNSGRHYKLSDMLQIHALSTERMIPADQVGVLRTAQVVIRGLVKGEIVSRPPLSVEVPYQVDDFFAWLNGTDAVETHPVIKSAITHFELSRIHPFTEGNGRTARAMTLLILAREGIDAKRFFSIEEHFDKNIQEYYDAFVQVAKSEGEMTPWVEFFTQALAIEMNKVKEKVKRLSIDNRLRGTVGRQVSLSERQVNLVEYLESNESLSMNEAREVLPMVSDDTILRDLTDLMTKGVVKKVGKTKGAKYTLRGL</sequence>
<protein>
    <recommendedName>
        <fullName evidence="6">Fido domain-containing protein</fullName>
    </recommendedName>
</protein>
<reference evidence="7 8" key="1">
    <citation type="journal article" date="2016" name="Nat. Commun.">
        <title>Thousands of microbial genomes shed light on interconnected biogeochemical processes in an aquifer system.</title>
        <authorList>
            <person name="Anantharaman K."/>
            <person name="Brown C.T."/>
            <person name="Hug L.A."/>
            <person name="Sharon I."/>
            <person name="Castelle C.J."/>
            <person name="Probst A.J."/>
            <person name="Thomas B.C."/>
            <person name="Singh A."/>
            <person name="Wilkins M.J."/>
            <person name="Karaoz U."/>
            <person name="Brodie E.L."/>
            <person name="Williams K.H."/>
            <person name="Hubbard S.S."/>
            <person name="Banfield J.F."/>
        </authorList>
    </citation>
    <scope>NUCLEOTIDE SEQUENCE [LARGE SCALE GENOMIC DNA]</scope>
</reference>
<keyword evidence="4" id="KW-0547">Nucleotide-binding</keyword>
<dbReference type="SUPFAM" id="SSF140931">
    <property type="entry name" value="Fic-like"/>
    <property type="match status" value="1"/>
</dbReference>
<dbReference type="GO" id="GO:0003700">
    <property type="term" value="F:DNA-binding transcription factor activity"/>
    <property type="evidence" value="ECO:0007669"/>
    <property type="project" value="InterPro"/>
</dbReference>
<gene>
    <name evidence="7" type="ORF">A2368_02970</name>
</gene>
<evidence type="ECO:0000256" key="1">
    <source>
        <dbReference type="ARBA" id="ARBA00023015"/>
    </source>
</evidence>
<keyword evidence="1" id="KW-0805">Transcription regulation</keyword>
<comment type="caution">
    <text evidence="7">The sequence shown here is derived from an EMBL/GenBank/DDBJ whole genome shotgun (WGS) entry which is preliminary data.</text>
</comment>
<evidence type="ECO:0000256" key="5">
    <source>
        <dbReference type="PIRSR" id="PIRSR640198-3"/>
    </source>
</evidence>
<dbReference type="Pfam" id="PF02661">
    <property type="entry name" value="Fic"/>
    <property type="match status" value="1"/>
</dbReference>
<feature type="binding site" evidence="4">
    <location>
        <begin position="250"/>
        <end position="251"/>
    </location>
    <ligand>
        <name>ATP</name>
        <dbReference type="ChEBI" id="CHEBI:30616"/>
    </ligand>
</feature>